<protein>
    <submittedName>
        <fullName evidence="3">Uncharacterized protein</fullName>
    </submittedName>
</protein>
<evidence type="ECO:0000256" key="1">
    <source>
        <dbReference type="SAM" id="MobiDB-lite"/>
    </source>
</evidence>
<proteinExistence type="predicted"/>
<keyword evidence="2" id="KW-0732">Signal</keyword>
<dbReference type="Proteomes" id="UP000226079">
    <property type="component" value="Unassembled WGS sequence"/>
</dbReference>
<dbReference type="AlphaFoldDB" id="A0A2A9CUX2"/>
<keyword evidence="4" id="KW-1185">Reference proteome</keyword>
<organism evidence="3 4">
    <name type="scientific">Propionicimonas paludicola</name>
    <dbReference type="NCBI Taxonomy" id="185243"/>
    <lineage>
        <taxon>Bacteria</taxon>
        <taxon>Bacillati</taxon>
        <taxon>Actinomycetota</taxon>
        <taxon>Actinomycetes</taxon>
        <taxon>Propionibacteriales</taxon>
        <taxon>Nocardioidaceae</taxon>
        <taxon>Propionicimonas</taxon>
    </lineage>
</organism>
<feature type="chain" id="PRO_5011998591" evidence="2">
    <location>
        <begin position="44"/>
        <end position="180"/>
    </location>
</feature>
<sequence>MIPSATRQRQRAPWRARRTIPAVLAAFISALILTAVAASAAFAAPVGYPAEGPSAGATATPDPHASMSGMDPNMPGMIHEATTGMDPNMPGMTHEATTGMDPNMPGMTHEATTGMDPNMPGMSGSSGHAHTAAAGSDSRPQAAVVGTFAVVNGGVLLTAGLMRRRAEFTAKPSRATRPAK</sequence>
<reference evidence="3 4" key="1">
    <citation type="submission" date="2017-10" db="EMBL/GenBank/DDBJ databases">
        <title>Sequencing the genomes of 1000 actinobacteria strains.</title>
        <authorList>
            <person name="Klenk H.-P."/>
        </authorList>
    </citation>
    <scope>NUCLEOTIDE SEQUENCE [LARGE SCALE GENOMIC DNA]</scope>
    <source>
        <strain evidence="3 4">DSM 15597</strain>
    </source>
</reference>
<feature type="region of interest" description="Disordered" evidence="1">
    <location>
        <begin position="52"/>
        <end position="86"/>
    </location>
</feature>
<feature type="signal peptide" evidence="2">
    <location>
        <begin position="1"/>
        <end position="43"/>
    </location>
</feature>
<comment type="caution">
    <text evidence="3">The sequence shown here is derived from an EMBL/GenBank/DDBJ whole genome shotgun (WGS) entry which is preliminary data.</text>
</comment>
<accession>A0A2A9CUX2</accession>
<evidence type="ECO:0000313" key="4">
    <source>
        <dbReference type="Proteomes" id="UP000226079"/>
    </source>
</evidence>
<name>A0A2A9CUX2_9ACTN</name>
<evidence type="ECO:0000256" key="2">
    <source>
        <dbReference type="SAM" id="SignalP"/>
    </source>
</evidence>
<evidence type="ECO:0000313" key="3">
    <source>
        <dbReference type="EMBL" id="PFG17946.1"/>
    </source>
</evidence>
<dbReference type="EMBL" id="PDJC01000001">
    <property type="protein sequence ID" value="PFG17946.1"/>
    <property type="molecule type" value="Genomic_DNA"/>
</dbReference>
<gene>
    <name evidence="3" type="ORF">ATK74_2525</name>
</gene>